<dbReference type="EMBL" id="JMSN01000201">
    <property type="protein sequence ID" value="KDN35646.1"/>
    <property type="molecule type" value="Genomic_DNA"/>
</dbReference>
<proteinExistence type="predicted"/>
<sequence length="81" mass="8478">MGRKLFTGWASVPALSSGSKRPARRVQARVIVVWHVPTIWTAQTCPRLNPPVDPSAAALLCACLPWKGGGSERLAVSGGAG</sequence>
<dbReference type="Proteomes" id="UP000027361">
    <property type="component" value="Unassembled WGS sequence"/>
</dbReference>
<evidence type="ECO:0000313" key="2">
    <source>
        <dbReference type="Proteomes" id="UP000027361"/>
    </source>
</evidence>
<reference evidence="1 2" key="1">
    <citation type="submission" date="2014-05" db="EMBL/GenBank/DDBJ databases">
        <title>Draft genome sequence of a rare smut relative, Tilletiaria anomala UBC 951.</title>
        <authorList>
            <consortium name="DOE Joint Genome Institute"/>
            <person name="Toome M."/>
            <person name="Kuo A."/>
            <person name="Henrissat B."/>
            <person name="Lipzen A."/>
            <person name="Tritt A."/>
            <person name="Yoshinaga Y."/>
            <person name="Zane M."/>
            <person name="Barry K."/>
            <person name="Grigoriev I.V."/>
            <person name="Spatafora J.W."/>
            <person name="Aimea M.C."/>
        </authorList>
    </citation>
    <scope>NUCLEOTIDE SEQUENCE [LARGE SCALE GENOMIC DNA]</scope>
    <source>
        <strain evidence="1 2">UBC 951</strain>
    </source>
</reference>
<dbReference type="RefSeq" id="XP_013239837.1">
    <property type="nucleotide sequence ID" value="XM_013384383.1"/>
</dbReference>
<dbReference type="InParanoid" id="A0A066V2F0"/>
<gene>
    <name evidence="1" type="ORF">K437DRAFT_260331</name>
</gene>
<dbReference type="AlphaFoldDB" id="A0A066V2F0"/>
<comment type="caution">
    <text evidence="1">The sequence shown here is derived from an EMBL/GenBank/DDBJ whole genome shotgun (WGS) entry which is preliminary data.</text>
</comment>
<dbReference type="GeneID" id="25265516"/>
<evidence type="ECO:0000313" key="1">
    <source>
        <dbReference type="EMBL" id="KDN35646.1"/>
    </source>
</evidence>
<name>A0A066V2F0_TILAU</name>
<protein>
    <submittedName>
        <fullName evidence="1">Uncharacterized protein</fullName>
    </submittedName>
</protein>
<dbReference type="HOGENOM" id="CLU_2575534_0_0_1"/>
<accession>A0A066V2F0</accession>
<organism evidence="1 2">
    <name type="scientific">Tilletiaria anomala (strain ATCC 24038 / CBS 436.72 / UBC 951)</name>
    <dbReference type="NCBI Taxonomy" id="1037660"/>
    <lineage>
        <taxon>Eukaryota</taxon>
        <taxon>Fungi</taxon>
        <taxon>Dikarya</taxon>
        <taxon>Basidiomycota</taxon>
        <taxon>Ustilaginomycotina</taxon>
        <taxon>Exobasidiomycetes</taxon>
        <taxon>Georgefischeriales</taxon>
        <taxon>Tilletiariaceae</taxon>
        <taxon>Tilletiaria</taxon>
    </lineage>
</organism>
<keyword evidence="2" id="KW-1185">Reference proteome</keyword>